<feature type="region of interest" description="Disordered" evidence="1">
    <location>
        <begin position="1"/>
        <end position="21"/>
    </location>
</feature>
<dbReference type="AlphaFoldDB" id="A0A6G1HPH6"/>
<sequence length="777" mass="85010">MTRPPLERLPSDAHSSLDDSSYDILTDSSLLSDDEAHTESLASCSVDEHNASDVSSINSESDDEADGLQNSEEGGLSQAGTAASFLQPENTIVDSGMTVRTVQSSDSANYLEFSEDLESGPATGEMHLVHCIHSISMEQVPRELAGYGSSRVGVSVYQTISESTFKCEGRFRILFVGQYNHYARPQVIAHLASALNAGHATEDEGSVESSGVTVMRLSWPSETKGMSQTPVSSSPDVDIVVDRCNGAVEAENIELTVNETTRIQISGGQAFELSDDSPVLYPTWNLVVFLHPSPAEVPMHEADAHDNYFRLVRHAMQSCNIPMLDISEYPLFQAAPMSYTYRKRSLHLLVTCKDDRPFVTRVEELLPVDLDTFLSIDPNLLNRHLASIIQGSSTSPLSSQHIPAAKEDTTSHRSGLLSLGKDAIRHSSKACKARYLALSVRETIGVLGLLALLLSGIGWNLTMQHFGGKSTDHGVMKCEDFITEPFSILPPPSTTSRSLTSSAAPIPLETEIRPKPEVAIVPEQKSLGKVLTDFVTPLDPSPGMFQVEKLNATHLSLVPEPPMKIKKGHQLSVLVSRDSEPVKMDLTPSNDTFAYIVTLPREEAYGQVDVTVRWMANRARSEQVAHFDLGSRWFKAAAWSRTACDIGKAIQSDLVLVQSSAKDISVRVSSNIHDTVGFLHRSVKEQAADAKAPADKGRKRYTPISKRIGLSARTIREAARRPFIGMYETLRSTGPHFVPTQPVAKSEPLKRASHNARDLWDKLKARGKEGIRPVAIV</sequence>
<protein>
    <submittedName>
        <fullName evidence="2">Uncharacterized protein</fullName>
    </submittedName>
</protein>
<evidence type="ECO:0000256" key="1">
    <source>
        <dbReference type="SAM" id="MobiDB-lite"/>
    </source>
</evidence>
<feature type="compositionally biased region" description="Basic and acidic residues" evidence="1">
    <location>
        <begin position="1"/>
        <end position="17"/>
    </location>
</feature>
<keyword evidence="3" id="KW-1185">Reference proteome</keyword>
<dbReference type="Proteomes" id="UP000799640">
    <property type="component" value="Unassembled WGS sequence"/>
</dbReference>
<gene>
    <name evidence="2" type="ORF">EJ06DRAFT_130385</name>
</gene>
<dbReference type="EMBL" id="ML996702">
    <property type="protein sequence ID" value="KAF2397655.1"/>
    <property type="molecule type" value="Genomic_DNA"/>
</dbReference>
<feature type="region of interest" description="Disordered" evidence="1">
    <location>
        <begin position="33"/>
        <end position="76"/>
    </location>
</feature>
<evidence type="ECO:0000313" key="3">
    <source>
        <dbReference type="Proteomes" id="UP000799640"/>
    </source>
</evidence>
<dbReference type="OrthoDB" id="439943at2759"/>
<accession>A0A6G1HPH6</accession>
<proteinExistence type="predicted"/>
<evidence type="ECO:0000313" key="2">
    <source>
        <dbReference type="EMBL" id="KAF2397655.1"/>
    </source>
</evidence>
<name>A0A6G1HPH6_9PEZI</name>
<organism evidence="2 3">
    <name type="scientific">Trichodelitschia bisporula</name>
    <dbReference type="NCBI Taxonomy" id="703511"/>
    <lineage>
        <taxon>Eukaryota</taxon>
        <taxon>Fungi</taxon>
        <taxon>Dikarya</taxon>
        <taxon>Ascomycota</taxon>
        <taxon>Pezizomycotina</taxon>
        <taxon>Dothideomycetes</taxon>
        <taxon>Dothideomycetes incertae sedis</taxon>
        <taxon>Phaeotrichales</taxon>
        <taxon>Phaeotrichaceae</taxon>
        <taxon>Trichodelitschia</taxon>
    </lineage>
</organism>
<reference evidence="2" key="1">
    <citation type="journal article" date="2020" name="Stud. Mycol.">
        <title>101 Dothideomycetes genomes: a test case for predicting lifestyles and emergence of pathogens.</title>
        <authorList>
            <person name="Haridas S."/>
            <person name="Albert R."/>
            <person name="Binder M."/>
            <person name="Bloem J."/>
            <person name="Labutti K."/>
            <person name="Salamov A."/>
            <person name="Andreopoulos B."/>
            <person name="Baker S."/>
            <person name="Barry K."/>
            <person name="Bills G."/>
            <person name="Bluhm B."/>
            <person name="Cannon C."/>
            <person name="Castanera R."/>
            <person name="Culley D."/>
            <person name="Daum C."/>
            <person name="Ezra D."/>
            <person name="Gonzalez J."/>
            <person name="Henrissat B."/>
            <person name="Kuo A."/>
            <person name="Liang C."/>
            <person name="Lipzen A."/>
            <person name="Lutzoni F."/>
            <person name="Magnuson J."/>
            <person name="Mondo S."/>
            <person name="Nolan M."/>
            <person name="Ohm R."/>
            <person name="Pangilinan J."/>
            <person name="Park H.-J."/>
            <person name="Ramirez L."/>
            <person name="Alfaro M."/>
            <person name="Sun H."/>
            <person name="Tritt A."/>
            <person name="Yoshinaga Y."/>
            <person name="Zwiers L.-H."/>
            <person name="Turgeon B."/>
            <person name="Goodwin S."/>
            <person name="Spatafora J."/>
            <person name="Crous P."/>
            <person name="Grigoriev I."/>
        </authorList>
    </citation>
    <scope>NUCLEOTIDE SEQUENCE</scope>
    <source>
        <strain evidence="2">CBS 262.69</strain>
    </source>
</reference>